<keyword evidence="1" id="KW-0812">Transmembrane</keyword>
<evidence type="ECO:0000256" key="1">
    <source>
        <dbReference type="SAM" id="Phobius"/>
    </source>
</evidence>
<reference evidence="3" key="1">
    <citation type="submission" date="2017-09" db="EMBL/GenBank/DDBJ databases">
        <authorList>
            <person name="Feng G."/>
            <person name="Zhu H."/>
        </authorList>
    </citation>
    <scope>NUCLEOTIDE SEQUENCE [LARGE SCALE GENOMIC DNA]</scope>
    <source>
        <strain evidence="3">1PNM-20</strain>
    </source>
</reference>
<evidence type="ECO:0000313" key="2">
    <source>
        <dbReference type="EMBL" id="PAX09703.1"/>
    </source>
</evidence>
<dbReference type="Proteomes" id="UP000218151">
    <property type="component" value="Unassembled WGS sequence"/>
</dbReference>
<keyword evidence="1" id="KW-1133">Transmembrane helix</keyword>
<name>A0A2A2SKE5_9SPHN</name>
<feature type="transmembrane region" description="Helical" evidence="1">
    <location>
        <begin position="58"/>
        <end position="77"/>
    </location>
</feature>
<sequence length="86" mass="9493">MLAAILFELAIGANFIILFGEYVARRQGKYVRRYLGGALVYVFVLSVSAIAAGLDWRILMAMMGAWLAFAGLSGYVTRVDEKELDV</sequence>
<organism evidence="2 3">
    <name type="scientific">Sphingomonas lenta</name>
    <dbReference type="NCBI Taxonomy" id="1141887"/>
    <lineage>
        <taxon>Bacteria</taxon>
        <taxon>Pseudomonadati</taxon>
        <taxon>Pseudomonadota</taxon>
        <taxon>Alphaproteobacteria</taxon>
        <taxon>Sphingomonadales</taxon>
        <taxon>Sphingomonadaceae</taxon>
        <taxon>Sphingomonas</taxon>
    </lineage>
</organism>
<dbReference type="AlphaFoldDB" id="A0A2A2SKE5"/>
<feature type="transmembrane region" description="Helical" evidence="1">
    <location>
        <begin position="6"/>
        <end position="24"/>
    </location>
</feature>
<evidence type="ECO:0000313" key="3">
    <source>
        <dbReference type="Proteomes" id="UP000218151"/>
    </source>
</evidence>
<protein>
    <submittedName>
        <fullName evidence="2">Uncharacterized protein</fullName>
    </submittedName>
</protein>
<accession>A0A2A2SKE5</accession>
<keyword evidence="3" id="KW-1185">Reference proteome</keyword>
<keyword evidence="1" id="KW-0472">Membrane</keyword>
<dbReference type="EMBL" id="NSLI01000001">
    <property type="protein sequence ID" value="PAX09703.1"/>
    <property type="molecule type" value="Genomic_DNA"/>
</dbReference>
<gene>
    <name evidence="2" type="ORF">CKY28_02950</name>
</gene>
<proteinExistence type="predicted"/>
<feature type="transmembrane region" description="Helical" evidence="1">
    <location>
        <begin position="31"/>
        <end position="52"/>
    </location>
</feature>
<comment type="caution">
    <text evidence="2">The sequence shown here is derived from an EMBL/GenBank/DDBJ whole genome shotgun (WGS) entry which is preliminary data.</text>
</comment>